<organism evidence="1 2">
    <name type="scientific">Pelusios castaneus</name>
    <name type="common">West African mud turtle</name>
    <dbReference type="NCBI Taxonomy" id="367368"/>
    <lineage>
        <taxon>Eukaryota</taxon>
        <taxon>Metazoa</taxon>
        <taxon>Chordata</taxon>
        <taxon>Craniata</taxon>
        <taxon>Vertebrata</taxon>
        <taxon>Euteleostomi</taxon>
        <taxon>Archelosauria</taxon>
        <taxon>Testudinata</taxon>
        <taxon>Testudines</taxon>
        <taxon>Pleurodira</taxon>
        <taxon>Pelomedusidae</taxon>
        <taxon>Pelusios</taxon>
    </lineage>
</organism>
<reference evidence="1" key="2">
    <citation type="submission" date="2025-09" db="UniProtKB">
        <authorList>
            <consortium name="Ensembl"/>
        </authorList>
    </citation>
    <scope>IDENTIFICATION</scope>
</reference>
<reference evidence="1" key="1">
    <citation type="submission" date="2025-08" db="UniProtKB">
        <authorList>
            <consortium name="Ensembl"/>
        </authorList>
    </citation>
    <scope>IDENTIFICATION</scope>
</reference>
<dbReference type="Ensembl" id="ENSPCET00000012360.1">
    <property type="protein sequence ID" value="ENSPCEP00000011948.1"/>
    <property type="gene ID" value="ENSPCEG00000009489.1"/>
</dbReference>
<dbReference type="Proteomes" id="UP000694393">
    <property type="component" value="Unplaced"/>
</dbReference>
<keyword evidence="2" id="KW-1185">Reference proteome</keyword>
<proteinExistence type="predicted"/>
<evidence type="ECO:0000313" key="2">
    <source>
        <dbReference type="Proteomes" id="UP000694393"/>
    </source>
</evidence>
<protein>
    <submittedName>
        <fullName evidence="1">Uncharacterized protein</fullName>
    </submittedName>
</protein>
<dbReference type="AlphaFoldDB" id="A0A8C8RYM3"/>
<sequence>FLVLPCFSISSKDVISPFWPGWSRTPDLVIRPPRPPKDCWEYRCEPPCPADSFLFSILFSERCRV</sequence>
<accession>A0A8C8RYM3</accession>
<evidence type="ECO:0000313" key="1">
    <source>
        <dbReference type="Ensembl" id="ENSPCEP00000011948.1"/>
    </source>
</evidence>
<name>A0A8C8RYM3_9SAUR</name>